<evidence type="ECO:0000256" key="1">
    <source>
        <dbReference type="SAM" id="MobiDB-lite"/>
    </source>
</evidence>
<dbReference type="STRING" id="35570.A0A1I8P6T4"/>
<proteinExistence type="predicted"/>
<feature type="compositionally biased region" description="Low complexity" evidence="1">
    <location>
        <begin position="434"/>
        <end position="454"/>
    </location>
</feature>
<dbReference type="Proteomes" id="UP000095300">
    <property type="component" value="Unassembled WGS sequence"/>
</dbReference>
<feature type="region of interest" description="Disordered" evidence="1">
    <location>
        <begin position="432"/>
        <end position="510"/>
    </location>
</feature>
<feature type="compositionally biased region" description="Basic and acidic residues" evidence="1">
    <location>
        <begin position="79"/>
        <end position="89"/>
    </location>
</feature>
<feature type="region of interest" description="Disordered" evidence="1">
    <location>
        <begin position="392"/>
        <end position="420"/>
    </location>
</feature>
<feature type="compositionally biased region" description="Polar residues" evidence="1">
    <location>
        <begin position="263"/>
        <end position="274"/>
    </location>
</feature>
<dbReference type="AlphaFoldDB" id="A0A1I8P6T4"/>
<dbReference type="KEGG" id="scac:106088089"/>
<feature type="compositionally biased region" description="Polar residues" evidence="1">
    <location>
        <begin position="148"/>
        <end position="164"/>
    </location>
</feature>
<dbReference type="OrthoDB" id="8182951at2759"/>
<evidence type="ECO:0000313" key="4">
    <source>
        <dbReference type="Proteomes" id="UP000095300"/>
    </source>
</evidence>
<evidence type="ECO:0000313" key="3">
    <source>
        <dbReference type="EnsemblMetazoa" id="SCAU005343-PA"/>
    </source>
</evidence>
<evidence type="ECO:0008006" key="5">
    <source>
        <dbReference type="Google" id="ProtNLM"/>
    </source>
</evidence>
<reference evidence="3" key="1">
    <citation type="submission" date="2020-05" db="UniProtKB">
        <authorList>
            <consortium name="EnsemblMetazoa"/>
        </authorList>
    </citation>
    <scope>IDENTIFICATION</scope>
    <source>
        <strain evidence="3">USDA</strain>
    </source>
</reference>
<keyword evidence="2" id="KW-0732">Signal</keyword>
<dbReference type="VEuPathDB" id="VectorBase:SCAU005343"/>
<feature type="compositionally biased region" description="Low complexity" evidence="1">
    <location>
        <begin position="279"/>
        <end position="296"/>
    </location>
</feature>
<dbReference type="EnsemblMetazoa" id="SCAU005343-RA">
    <property type="protein sequence ID" value="SCAU005343-PA"/>
    <property type="gene ID" value="SCAU005343"/>
</dbReference>
<keyword evidence="4" id="KW-1185">Reference proteome</keyword>
<gene>
    <name evidence="3" type="primary">106088089</name>
</gene>
<feature type="compositionally biased region" description="Polar residues" evidence="1">
    <location>
        <begin position="195"/>
        <end position="215"/>
    </location>
</feature>
<protein>
    <recommendedName>
        <fullName evidence="5">WAP domain-containing protein</fullName>
    </recommendedName>
</protein>
<organism evidence="3 4">
    <name type="scientific">Stomoxys calcitrans</name>
    <name type="common">Stable fly</name>
    <name type="synonym">Conops calcitrans</name>
    <dbReference type="NCBI Taxonomy" id="35570"/>
    <lineage>
        <taxon>Eukaryota</taxon>
        <taxon>Metazoa</taxon>
        <taxon>Ecdysozoa</taxon>
        <taxon>Arthropoda</taxon>
        <taxon>Hexapoda</taxon>
        <taxon>Insecta</taxon>
        <taxon>Pterygota</taxon>
        <taxon>Neoptera</taxon>
        <taxon>Endopterygota</taxon>
        <taxon>Diptera</taxon>
        <taxon>Brachycera</taxon>
        <taxon>Muscomorpha</taxon>
        <taxon>Muscoidea</taxon>
        <taxon>Muscidae</taxon>
        <taxon>Stomoxys</taxon>
    </lineage>
</organism>
<sequence>MKVQRCHSLLQATCCLLIPLLISIAATYATSPPQAEVSDSQTIAPRAGKFGEKIVQNEIFLPTPITPLKTVDRGTTTLRQDRDESKRESTSPVRVTHSTEVNTQMPRRSSAQLNPQPQTSPRIDYFLPTPLTQSKQEYITLPTHAPPSENTVSHLSQRHNAASSDHNLVQQYDIPAVHKTHQVKPQKPITPAGVGQQQATSSLPPPSQATNSNRSRISHTKKENNAQAPSSSQATAGERQRQQQQQQRQTTAAVATTRRIEASRTNSQHSTLQSPPTPASRIANRNSSARSRSIANKPTRNHQQNSLPRPSVTAPGQYSPMKMVPLPPSASGQQIRPKSTSVNQHSNRTNSRKSSKSVATTTTPRPLFSLPNEYNIFSPAFWSFLNPTFRNRTPPEPKTTTTPVITTTKKPPKKYNPTQQVTLRKEEKLTYSKTKPTQNPTTTTTTTTTTSTTPIPEPIYATPPKRKDEGPFRIALPTFNILNSRRETSSPAEKDKRDAEDDNDPDLRAKYNCPRESEVRFQLFPKICTIDEDCKVWNRGEICCDIFGAKSCVSGIPKPLEETSHSPILGLIPRKCPGRPLAELWWEVKECETDMDCWPRVCCPDGRRRYCRTSQPELDTIPVPVQRSFNYLTEYLECTAPPPPIFDLHPKTCSSTLDCFPNVCCQEAGLRHCRPPKKSVLTMLANVFNVDLVKRLTQNIVIK</sequence>
<feature type="region of interest" description="Disordered" evidence="1">
    <location>
        <begin position="142"/>
        <end position="164"/>
    </location>
</feature>
<feature type="compositionally biased region" description="Basic and acidic residues" evidence="1">
    <location>
        <begin position="484"/>
        <end position="510"/>
    </location>
</feature>
<accession>A0A1I8P6T4</accession>
<feature type="region of interest" description="Disordered" evidence="1">
    <location>
        <begin position="66"/>
        <end position="124"/>
    </location>
</feature>
<feature type="compositionally biased region" description="Low complexity" evidence="1">
    <location>
        <begin position="398"/>
        <end position="409"/>
    </location>
</feature>
<feature type="compositionally biased region" description="Polar residues" evidence="1">
    <location>
        <begin position="90"/>
        <end position="121"/>
    </location>
</feature>
<feature type="compositionally biased region" description="Polar residues" evidence="1">
    <location>
        <begin position="330"/>
        <end position="345"/>
    </location>
</feature>
<feature type="compositionally biased region" description="Low complexity" evidence="1">
    <location>
        <begin position="233"/>
        <end position="257"/>
    </location>
</feature>
<feature type="signal peptide" evidence="2">
    <location>
        <begin position="1"/>
        <end position="29"/>
    </location>
</feature>
<feature type="chain" id="PRO_5009326112" description="WAP domain-containing protein" evidence="2">
    <location>
        <begin position="30"/>
        <end position="703"/>
    </location>
</feature>
<evidence type="ECO:0000256" key="2">
    <source>
        <dbReference type="SAM" id="SignalP"/>
    </source>
</evidence>
<feature type="region of interest" description="Disordered" evidence="1">
    <location>
        <begin position="179"/>
        <end position="367"/>
    </location>
</feature>
<name>A0A1I8P6T4_STOCA</name>